<name>A0ABQ4RQD4_9HYPH</name>
<dbReference type="SMART" id="SM00507">
    <property type="entry name" value="HNHc"/>
    <property type="match status" value="1"/>
</dbReference>
<feature type="domain" description="HNH nuclease" evidence="1">
    <location>
        <begin position="184"/>
        <end position="236"/>
    </location>
</feature>
<keyword evidence="3" id="KW-1185">Reference proteome</keyword>
<accession>A0ABQ4RQD4</accession>
<reference evidence="2" key="2">
    <citation type="submission" date="2021-08" db="EMBL/GenBank/DDBJ databases">
        <authorList>
            <person name="Tani A."/>
            <person name="Ola A."/>
            <person name="Ogura Y."/>
            <person name="Katsura K."/>
            <person name="Hayashi T."/>
        </authorList>
    </citation>
    <scope>NUCLEOTIDE SEQUENCE</scope>
    <source>
        <strain evidence="2">DSM 19015</strain>
    </source>
</reference>
<dbReference type="Pfam" id="PF13391">
    <property type="entry name" value="HNH_2"/>
    <property type="match status" value="1"/>
</dbReference>
<protein>
    <recommendedName>
        <fullName evidence="1">HNH nuclease domain-containing protein</fullName>
    </recommendedName>
</protein>
<evidence type="ECO:0000313" key="3">
    <source>
        <dbReference type="Proteomes" id="UP001055125"/>
    </source>
</evidence>
<dbReference type="CDD" id="cd00085">
    <property type="entry name" value="HNHc"/>
    <property type="match status" value="1"/>
</dbReference>
<reference evidence="2" key="1">
    <citation type="journal article" date="2021" name="Front. Microbiol.">
        <title>Comprehensive Comparative Genomics and Phenotyping of Methylobacterium Species.</title>
        <authorList>
            <person name="Alessa O."/>
            <person name="Ogura Y."/>
            <person name="Fujitani Y."/>
            <person name="Takami H."/>
            <person name="Hayashi T."/>
            <person name="Sahin N."/>
            <person name="Tani A."/>
        </authorList>
    </citation>
    <scope>NUCLEOTIDE SEQUENCE</scope>
    <source>
        <strain evidence="2">DSM 19015</strain>
    </source>
</reference>
<proteinExistence type="predicted"/>
<evidence type="ECO:0000313" key="2">
    <source>
        <dbReference type="EMBL" id="GJD92975.1"/>
    </source>
</evidence>
<organism evidence="2 3">
    <name type="scientific">Methylobacterium iners</name>
    <dbReference type="NCBI Taxonomy" id="418707"/>
    <lineage>
        <taxon>Bacteria</taxon>
        <taxon>Pseudomonadati</taxon>
        <taxon>Pseudomonadota</taxon>
        <taxon>Alphaproteobacteria</taxon>
        <taxon>Hyphomicrobiales</taxon>
        <taxon>Methylobacteriaceae</taxon>
        <taxon>Methylobacterium</taxon>
    </lineage>
</organism>
<dbReference type="EMBL" id="BPQP01000002">
    <property type="protein sequence ID" value="GJD92975.1"/>
    <property type="molecule type" value="Genomic_DNA"/>
</dbReference>
<evidence type="ECO:0000259" key="1">
    <source>
        <dbReference type="SMART" id="SM00507"/>
    </source>
</evidence>
<sequence length="300" mass="33435">MESLDVVAERVRRLDLWESLQASGAPVHLPSLLNEQRIFYGGRGIWVHQDRTKGLGGSPSGVSVSLLHTGSSYADDLSEDGVIYHYPKTKVPGRDQSEVEATKAAMRLRLPVFVVTYPTPGAATRKVHLGWVQGYDDAEGWFLVTFGDAPGEIAEQGIEEAAFTPVGPKVRRQQLTKARIGQPRFKFRVFQRYGGRCAACGLIVQEMLEAAHIIPAEHGGTDDPRNGLVLCCNHHSAFDRGLLLIHPETLRFEARDHLLEHIQVTQSSLSSLPNKPHPEALRLRWQMQMEEARLQRPEAL</sequence>
<dbReference type="Gene3D" id="1.10.30.50">
    <property type="match status" value="1"/>
</dbReference>
<comment type="caution">
    <text evidence="2">The sequence shown here is derived from an EMBL/GenBank/DDBJ whole genome shotgun (WGS) entry which is preliminary data.</text>
</comment>
<gene>
    <name evidence="2" type="ORF">OCOJLMKI_0160</name>
</gene>
<dbReference type="Proteomes" id="UP001055125">
    <property type="component" value="Unassembled WGS sequence"/>
</dbReference>
<dbReference type="InterPro" id="IPR003615">
    <property type="entry name" value="HNH_nuc"/>
</dbReference>